<evidence type="ECO:0000256" key="6">
    <source>
        <dbReference type="ARBA" id="ARBA00022840"/>
    </source>
</evidence>
<sequence>MAASTQDPVHWGVDEVVTFLCNPEAAPWADSANSPRPNPVALETALRENFINGEALLHHVDKEALKDDMGIKALGHRSSVLRAIDWLRLRSPKYRMSKQAISLLNEIPSTEITVSPVPSHCVSSSLDPPSQAPSVPSGVEPAPAATKEKRRVAPVQVFVPGGQRVREGSIQKEQSPSNLQMMLTYEHVLLPHTHPENSGSTASRVATGERRHQLSICGSPVAENPMLNDNFPAMPVSQDRSSELTAKDHAFYERILQKYPPKEDEDDIILPAYGESGSDGHYDEETWEEIVDENPDIHQSKSALLRDECDAVISKYMAEYVEKWKTERLPREKPYARALWLQAREDNMVEDYKRDYLGQLDVLRDRLEKLKAAILAVAYRSPALLRKACGSMELTLSQICHESWKLKIMNLEMCPPPVSLPPRTSRPRKEHVGDVEEESLGSDSDSVADDEASTGDSGSDFGDEAPRNLQHAVPGMSSVTALASDDSEGGFVANKRRRMIGSHEEDGASTELSLPGPFMELDDGAVQHSHSPPVVARASLALSELQETDQADEMSIETPPLNPTLAASPQDVDIEDELLVETPPLNPVNPPQQPALRIKLKVSSPPASADDESMRPQQRKSHSPALSIKNHDRDAVRPNMDDIDLFDTLSSLSWNTVQAEKDRIRLLAKSIIGLPSEEVKSFGSYMEALFDPIYLDQVQEALQAMLKNERCLLDRTEDDSRSAMRLGALFVSWHHCVMLSPQGIGKERLQKALQALEAADGPSRFMVFLHLLKKLFSSFKVWHTQRKPLSESHGMSSELAEFDRTSKKRKKKPNSKSGLKLPGPRMLSNMQKDAQERQAKQSKDRELLRMARESQGLSNSDADGQAVTFKDPVIYLHPQLGKYVKPHQLTGIQFMWRELIEANNQQGCLLAHVMGLGKTMQIISLLVTIAAAATSDNPQIRKQVPQRFHRSQTIILCPSSVVQNWVEEFSIWTPSDHHLGPIREIISRGKNMEMAERLRTINSWNEEGGVLIMSYEMLRMLILNKSTKVGRSLSPEDHGMVKHCLLSRPNIVIADEAHKLKSEKSAITQVACRFESTSRIAVTGSPLANHLSEYYQMVEWVAPGYLEDPAIFKRKFMDPIQAGSYIDSTVSQQRESLISLQLLNGILAPKVLRADTSVIASDLPAKTEFVLTIPLTELQRKAYDIFVDCARSGDGDVSMKLWSWLAIMQLCCNHPSPFREKLADRLKQPEDFESPSILSGSIQDAGLPKDLISRIESLFSKYPDIKDSTLSNRAVLLDQILDLSIQAGDKVLIFTQSIPTMDYLDLMLKKRGRQYQRIDGSMLGSDRQVATKQFNTNGEEQVLLISTRAGGVGLNMFGANRVVIFDFLFNPMWEEQAVGRAYRLGQKKPVFVYRFIAGGTFEELIFNSAVFKRQLAVRVVDKKTVVRESSRRTSQYLFPVKNVQRDEHYDVLGKDRQVLDQILEGEYSEVVLKATLSHIQDNEKDHLTEAESRRVENELRMERLKRSDPEAYQTEMKRREDAERARQQAEARGKDKERWEKMQEQQRLIQFDQNHQQQEVVLQQRFASLNPGPYSPEIGSRSAVPVSTSGVAKLVPPFSAAKSTPVAQSQMLFPRYLQSSSSMLRASSPDRPESPSEYARSSSSLQQADRSRSQQAHVVPNYNEVIVIEDYSAPPTAPTNISDAAPATSPRPHSATSPAPNTHGDGSREKTSKANPADIGQNTPAPTNQDKPEKPMGPKPSPSVVSSEDAPVEMIEKR</sequence>
<comment type="subcellular location">
    <subcellularLocation>
        <location evidence="1">Nucleus</location>
    </subcellularLocation>
</comment>
<dbReference type="Pfam" id="PF07647">
    <property type="entry name" value="SAM_2"/>
    <property type="match status" value="1"/>
</dbReference>
<reference evidence="13" key="2">
    <citation type="journal article" date="2023" name="IMA Fungus">
        <title>Comparative genomic study of the Penicillium genus elucidates a diverse pangenome and 15 lateral gene transfer events.</title>
        <authorList>
            <person name="Petersen C."/>
            <person name="Sorensen T."/>
            <person name="Nielsen M.R."/>
            <person name="Sondergaard T.E."/>
            <person name="Sorensen J.L."/>
            <person name="Fitzpatrick D.A."/>
            <person name="Frisvad J.C."/>
            <person name="Nielsen K.L."/>
        </authorList>
    </citation>
    <scope>NUCLEOTIDE SEQUENCE</scope>
    <source>
        <strain evidence="13">IBT 26290</strain>
    </source>
</reference>
<dbReference type="InterPro" id="IPR049730">
    <property type="entry name" value="SNF2/RAD54-like_C"/>
</dbReference>
<dbReference type="CDD" id="cd18007">
    <property type="entry name" value="DEXHc_ATRX-like"/>
    <property type="match status" value="1"/>
</dbReference>
<dbReference type="InterPro" id="IPR013761">
    <property type="entry name" value="SAM/pointed_sf"/>
</dbReference>
<dbReference type="CDD" id="cd18793">
    <property type="entry name" value="SF2_C_SNF"/>
    <property type="match status" value="1"/>
</dbReference>
<dbReference type="PANTHER" id="PTHR45797:SF1">
    <property type="entry name" value="HELICASE ARIP4"/>
    <property type="match status" value="1"/>
</dbReference>
<dbReference type="GO" id="GO:0003677">
    <property type="term" value="F:DNA binding"/>
    <property type="evidence" value="ECO:0007669"/>
    <property type="project" value="UniProtKB-KW"/>
</dbReference>
<dbReference type="GeneID" id="81424167"/>
<keyword evidence="7" id="KW-0238">DNA-binding</keyword>
<reference evidence="13" key="1">
    <citation type="submission" date="2022-11" db="EMBL/GenBank/DDBJ databases">
        <authorList>
            <person name="Petersen C."/>
        </authorList>
    </citation>
    <scope>NUCLEOTIDE SEQUENCE</scope>
    <source>
        <strain evidence="13">IBT 26290</strain>
    </source>
</reference>
<keyword evidence="6" id="KW-0067">ATP-binding</keyword>
<proteinExistence type="inferred from homology"/>
<evidence type="ECO:0000256" key="2">
    <source>
        <dbReference type="ARBA" id="ARBA00007025"/>
    </source>
</evidence>
<feature type="region of interest" description="Disordered" evidence="9">
    <location>
        <begin position="602"/>
        <end position="634"/>
    </location>
</feature>
<dbReference type="OrthoDB" id="2020972at2759"/>
<evidence type="ECO:0000313" key="13">
    <source>
        <dbReference type="EMBL" id="KAJ5176989.1"/>
    </source>
</evidence>
<dbReference type="EMBL" id="JAPQKN010000001">
    <property type="protein sequence ID" value="KAJ5176989.1"/>
    <property type="molecule type" value="Genomic_DNA"/>
</dbReference>
<dbReference type="Pfam" id="PF24580">
    <property type="entry name" value="DUF7607"/>
    <property type="match status" value="1"/>
</dbReference>
<dbReference type="Gene3D" id="3.40.50.10810">
    <property type="entry name" value="Tandem AAA-ATPase domain"/>
    <property type="match status" value="1"/>
</dbReference>
<dbReference type="InterPro" id="IPR000330">
    <property type="entry name" value="SNF2_N"/>
</dbReference>
<feature type="domain" description="SAM" evidence="10">
    <location>
        <begin position="11"/>
        <end position="90"/>
    </location>
</feature>
<dbReference type="SUPFAM" id="SSF47769">
    <property type="entry name" value="SAM/Pointed domain"/>
    <property type="match status" value="1"/>
</dbReference>
<dbReference type="RefSeq" id="XP_056548597.1">
    <property type="nucleotide sequence ID" value="XM_056684991.1"/>
</dbReference>
<comment type="similarity">
    <text evidence="2">Belongs to the SNF2/RAD54 helicase family.</text>
</comment>
<feature type="compositionally biased region" description="Low complexity" evidence="9">
    <location>
        <begin position="1635"/>
        <end position="1644"/>
    </location>
</feature>
<feature type="domain" description="Helicase C-terminal" evidence="12">
    <location>
        <begin position="1276"/>
        <end position="1438"/>
    </location>
</feature>
<keyword evidence="5" id="KW-0347">Helicase</keyword>
<dbReference type="PANTHER" id="PTHR45797">
    <property type="entry name" value="RAD54-LIKE"/>
    <property type="match status" value="1"/>
</dbReference>
<name>A0A9W9LV87_9EURO</name>
<evidence type="ECO:0000256" key="1">
    <source>
        <dbReference type="ARBA" id="ARBA00004123"/>
    </source>
</evidence>
<evidence type="ECO:0000256" key="5">
    <source>
        <dbReference type="ARBA" id="ARBA00022806"/>
    </source>
</evidence>
<feature type="compositionally biased region" description="Polar residues" evidence="9">
    <location>
        <begin position="1645"/>
        <end position="1656"/>
    </location>
</feature>
<dbReference type="Pfam" id="PF00271">
    <property type="entry name" value="Helicase_C"/>
    <property type="match status" value="1"/>
</dbReference>
<gene>
    <name evidence="13" type="ORF">N7482_002866</name>
</gene>
<dbReference type="InterPro" id="IPR044574">
    <property type="entry name" value="ARIP4-like"/>
</dbReference>
<keyword evidence="14" id="KW-1185">Reference proteome</keyword>
<dbReference type="Gene3D" id="3.40.50.300">
    <property type="entry name" value="P-loop containing nucleotide triphosphate hydrolases"/>
    <property type="match status" value="1"/>
</dbReference>
<evidence type="ECO:0000256" key="8">
    <source>
        <dbReference type="ARBA" id="ARBA00023242"/>
    </source>
</evidence>
<organism evidence="13 14">
    <name type="scientific">Penicillium canariense</name>
    <dbReference type="NCBI Taxonomy" id="189055"/>
    <lineage>
        <taxon>Eukaryota</taxon>
        <taxon>Fungi</taxon>
        <taxon>Dikarya</taxon>
        <taxon>Ascomycota</taxon>
        <taxon>Pezizomycotina</taxon>
        <taxon>Eurotiomycetes</taxon>
        <taxon>Eurotiomycetidae</taxon>
        <taxon>Eurotiales</taxon>
        <taxon>Aspergillaceae</taxon>
        <taxon>Penicillium</taxon>
    </lineage>
</organism>
<dbReference type="InterPro" id="IPR038718">
    <property type="entry name" value="SNF2-like_sf"/>
</dbReference>
<dbReference type="PROSITE" id="PS51192">
    <property type="entry name" value="HELICASE_ATP_BIND_1"/>
    <property type="match status" value="1"/>
</dbReference>
<dbReference type="Gene3D" id="1.10.150.50">
    <property type="entry name" value="Transcription Factor, Ets-1"/>
    <property type="match status" value="1"/>
</dbReference>
<feature type="domain" description="Helicase ATP-binding" evidence="11">
    <location>
        <begin position="899"/>
        <end position="1104"/>
    </location>
</feature>
<dbReference type="InterPro" id="IPR001660">
    <property type="entry name" value="SAM"/>
</dbReference>
<feature type="region of interest" description="Disordered" evidence="9">
    <location>
        <begin position="790"/>
        <end position="845"/>
    </location>
</feature>
<dbReference type="InterPro" id="IPR056026">
    <property type="entry name" value="DUF7607"/>
</dbReference>
<keyword evidence="8" id="KW-0539">Nucleus</keyword>
<feature type="region of interest" description="Disordered" evidence="9">
    <location>
        <begin position="1622"/>
        <end position="1658"/>
    </location>
</feature>
<dbReference type="GO" id="GO:0005524">
    <property type="term" value="F:ATP binding"/>
    <property type="evidence" value="ECO:0007669"/>
    <property type="project" value="UniProtKB-KW"/>
</dbReference>
<dbReference type="SMART" id="SM00490">
    <property type="entry name" value="HELICc"/>
    <property type="match status" value="1"/>
</dbReference>
<dbReference type="GO" id="GO:0004386">
    <property type="term" value="F:helicase activity"/>
    <property type="evidence" value="ECO:0007669"/>
    <property type="project" value="UniProtKB-KW"/>
</dbReference>
<dbReference type="SMART" id="SM00487">
    <property type="entry name" value="DEXDc"/>
    <property type="match status" value="1"/>
</dbReference>
<evidence type="ECO:0008006" key="15">
    <source>
        <dbReference type="Google" id="ProtNLM"/>
    </source>
</evidence>
<evidence type="ECO:0000256" key="3">
    <source>
        <dbReference type="ARBA" id="ARBA00022741"/>
    </source>
</evidence>
<feature type="region of interest" description="Disordered" evidence="9">
    <location>
        <begin position="418"/>
        <end position="469"/>
    </location>
</feature>
<keyword evidence="3" id="KW-0547">Nucleotide-binding</keyword>
<evidence type="ECO:0000256" key="4">
    <source>
        <dbReference type="ARBA" id="ARBA00022801"/>
    </source>
</evidence>
<dbReference type="Pfam" id="PF00176">
    <property type="entry name" value="SNF2-rel_dom"/>
    <property type="match status" value="1"/>
</dbReference>
<evidence type="ECO:0000256" key="7">
    <source>
        <dbReference type="ARBA" id="ARBA00023125"/>
    </source>
</evidence>
<evidence type="ECO:0000259" key="12">
    <source>
        <dbReference type="PROSITE" id="PS51194"/>
    </source>
</evidence>
<evidence type="ECO:0000259" key="11">
    <source>
        <dbReference type="PROSITE" id="PS51192"/>
    </source>
</evidence>
<dbReference type="InterPro" id="IPR001650">
    <property type="entry name" value="Helicase_C-like"/>
</dbReference>
<dbReference type="GO" id="GO:0005634">
    <property type="term" value="C:nucleus"/>
    <property type="evidence" value="ECO:0007669"/>
    <property type="project" value="UniProtKB-SubCell"/>
</dbReference>
<feature type="compositionally biased region" description="Acidic residues" evidence="9">
    <location>
        <begin position="435"/>
        <end position="453"/>
    </location>
</feature>
<dbReference type="InterPro" id="IPR014001">
    <property type="entry name" value="Helicase_ATP-bd"/>
</dbReference>
<dbReference type="PROSITE" id="PS50105">
    <property type="entry name" value="SAM_DOMAIN"/>
    <property type="match status" value="1"/>
</dbReference>
<protein>
    <recommendedName>
        <fullName evidence="15">SNF2 family helicase/ATPase</fullName>
    </recommendedName>
</protein>
<feature type="region of interest" description="Disordered" evidence="9">
    <location>
        <begin position="118"/>
        <end position="150"/>
    </location>
</feature>
<dbReference type="InterPro" id="IPR027417">
    <property type="entry name" value="P-loop_NTPase"/>
</dbReference>
<feature type="region of interest" description="Disordered" evidence="9">
    <location>
        <begin position="546"/>
        <end position="567"/>
    </location>
</feature>
<comment type="caution">
    <text evidence="13">The sequence shown here is derived from an EMBL/GenBank/DDBJ whole genome shotgun (WGS) entry which is preliminary data.</text>
</comment>
<evidence type="ECO:0000313" key="14">
    <source>
        <dbReference type="Proteomes" id="UP001149163"/>
    </source>
</evidence>
<keyword evidence="4" id="KW-0378">Hydrolase</keyword>
<feature type="region of interest" description="Disordered" evidence="9">
    <location>
        <begin position="1674"/>
        <end position="1758"/>
    </location>
</feature>
<dbReference type="SUPFAM" id="SSF52540">
    <property type="entry name" value="P-loop containing nucleoside triphosphate hydrolases"/>
    <property type="match status" value="2"/>
</dbReference>
<dbReference type="Proteomes" id="UP001149163">
    <property type="component" value="Unassembled WGS sequence"/>
</dbReference>
<evidence type="ECO:0000259" key="10">
    <source>
        <dbReference type="PROSITE" id="PS50105"/>
    </source>
</evidence>
<feature type="compositionally biased region" description="Polar residues" evidence="9">
    <location>
        <begin position="1720"/>
        <end position="1729"/>
    </location>
</feature>
<dbReference type="GO" id="GO:0016887">
    <property type="term" value="F:ATP hydrolysis activity"/>
    <property type="evidence" value="ECO:0007669"/>
    <property type="project" value="InterPro"/>
</dbReference>
<accession>A0A9W9LV87</accession>
<evidence type="ECO:0000256" key="9">
    <source>
        <dbReference type="SAM" id="MobiDB-lite"/>
    </source>
</evidence>
<dbReference type="PROSITE" id="PS51194">
    <property type="entry name" value="HELICASE_CTER"/>
    <property type="match status" value="1"/>
</dbReference>
<feature type="compositionally biased region" description="Acidic residues" evidence="9">
    <location>
        <begin position="546"/>
        <end position="555"/>
    </location>
</feature>
<feature type="compositionally biased region" description="Basic and acidic residues" evidence="9">
    <location>
        <begin position="833"/>
        <end position="845"/>
    </location>
</feature>
<feature type="region of interest" description="Disordered" evidence="9">
    <location>
        <begin position="1505"/>
        <end position="1539"/>
    </location>
</feature>